<evidence type="ECO:0000313" key="3">
    <source>
        <dbReference type="EMBL" id="TYB72239.1"/>
    </source>
</evidence>
<reference evidence="3 4" key="1">
    <citation type="submission" date="2019-08" db="EMBL/GenBank/DDBJ databases">
        <title>Genomes of Antarctic Bizionia species.</title>
        <authorList>
            <person name="Bowman J.P."/>
        </authorList>
    </citation>
    <scope>NUCLEOTIDE SEQUENCE [LARGE SCALE GENOMIC DNA]</scope>
    <source>
        <strain evidence="3 4">APA-1</strain>
    </source>
</reference>
<feature type="signal peptide" evidence="1">
    <location>
        <begin position="1"/>
        <end position="22"/>
    </location>
</feature>
<feature type="chain" id="PRO_5022963307" description="Lipocalin-like domain-containing protein" evidence="1">
    <location>
        <begin position="23"/>
        <end position="277"/>
    </location>
</feature>
<protein>
    <recommendedName>
        <fullName evidence="2">Lipocalin-like domain-containing protein</fullName>
    </recommendedName>
</protein>
<dbReference type="InterPro" id="IPR024311">
    <property type="entry name" value="Lipocalin-like"/>
</dbReference>
<keyword evidence="4" id="KW-1185">Reference proteome</keyword>
<dbReference type="EMBL" id="VSKL01000004">
    <property type="protein sequence ID" value="TYB72239.1"/>
    <property type="molecule type" value="Genomic_DNA"/>
</dbReference>
<name>A0A5D0QTQ1_9FLAO</name>
<accession>A0A5D0QTQ1</accession>
<gene>
    <name evidence="3" type="ORF">ES675_10745</name>
</gene>
<dbReference type="PROSITE" id="PS51257">
    <property type="entry name" value="PROKAR_LIPOPROTEIN"/>
    <property type="match status" value="1"/>
</dbReference>
<evidence type="ECO:0000313" key="4">
    <source>
        <dbReference type="Proteomes" id="UP000324358"/>
    </source>
</evidence>
<organism evidence="3 4">
    <name type="scientific">Bizionia algoritergicola</name>
    <dbReference type="NCBI Taxonomy" id="291187"/>
    <lineage>
        <taxon>Bacteria</taxon>
        <taxon>Pseudomonadati</taxon>
        <taxon>Bacteroidota</taxon>
        <taxon>Flavobacteriia</taxon>
        <taxon>Flavobacteriales</taxon>
        <taxon>Flavobacteriaceae</taxon>
        <taxon>Bizionia</taxon>
    </lineage>
</organism>
<keyword evidence="1" id="KW-0732">Signal</keyword>
<evidence type="ECO:0000259" key="2">
    <source>
        <dbReference type="Pfam" id="PF13648"/>
    </source>
</evidence>
<proteinExistence type="predicted"/>
<dbReference type="Proteomes" id="UP000324358">
    <property type="component" value="Unassembled WGS sequence"/>
</dbReference>
<dbReference type="RefSeq" id="WP_066255810.1">
    <property type="nucleotide sequence ID" value="NZ_VSKL01000004.1"/>
</dbReference>
<sequence>MKQYLKSLTFLSLSIFFITFTACDDEPLDSGLIENENQQAACQSAVQASASAAQSFTNATDDNYSVLCNSYKMALRLQITACGDANGSIQAIIDNLNCETTHTECLDAESVSLSALTAYNADPTNATLCNAYKTALQYEITVCGDADGSLQAIIDGLGDCDTNGPSTASIIGTWRIISLTSNGVEELQEELDNSGICYWEEVYTATTATDTDYSGPNCDVVEIVESYEYSISGNILSFVNGDDPLEILEITDTTLRYQDSYNDAGEDYIDIYTYERQ</sequence>
<dbReference type="OrthoDB" id="1426588at2"/>
<comment type="caution">
    <text evidence="3">The sequence shown here is derived from an EMBL/GenBank/DDBJ whole genome shotgun (WGS) entry which is preliminary data.</text>
</comment>
<dbReference type="AlphaFoldDB" id="A0A5D0QTQ1"/>
<feature type="domain" description="Lipocalin-like" evidence="2">
    <location>
        <begin position="170"/>
        <end position="256"/>
    </location>
</feature>
<evidence type="ECO:0000256" key="1">
    <source>
        <dbReference type="SAM" id="SignalP"/>
    </source>
</evidence>
<dbReference type="Pfam" id="PF13648">
    <property type="entry name" value="Lipocalin_4"/>
    <property type="match status" value="1"/>
</dbReference>